<evidence type="ECO:0000313" key="1">
    <source>
        <dbReference type="EMBL" id="ASK49025.1"/>
    </source>
</evidence>
<protein>
    <submittedName>
        <fullName evidence="1">Uncharacterized protein</fullName>
    </submittedName>
</protein>
<accession>A0A2Z2Q4W6</accession>
<reference evidence="1" key="1">
    <citation type="submission" date="2016-10" db="EMBL/GenBank/DDBJ databases">
        <title>Agrobacterium Ti plasmids: Classification based on T-DNA and Vir regions organization.</title>
        <authorList>
            <person name="Nabi N."/>
            <person name="Vial L."/>
            <person name="Ben Hafsa A."/>
            <person name="Chapulliot D."/>
            <person name="Berard A."/>
            <person name="Chauveau A."/>
            <person name="Le Paslier M.-C."/>
            <person name="Harzallah Skhiri F."/>
            <person name="Brunel D."/>
            <person name="Nesme X."/>
            <person name="Chaouachi M."/>
        </authorList>
    </citation>
    <scope>NUCLEOTIDE SEQUENCE</scope>
    <source>
        <strain evidence="1">Tun183</strain>
        <plasmid evidence="1">pTi_Tun183</plasmid>
    </source>
</reference>
<organism evidence="1">
    <name type="scientific">Agrobacterium tumefaciens</name>
    <dbReference type="NCBI Taxonomy" id="358"/>
    <lineage>
        <taxon>Bacteria</taxon>
        <taxon>Pseudomonadati</taxon>
        <taxon>Pseudomonadota</taxon>
        <taxon>Alphaproteobacteria</taxon>
        <taxon>Hyphomicrobiales</taxon>
        <taxon>Rhizobiaceae</taxon>
        <taxon>Rhizobium/Agrobacterium group</taxon>
        <taxon>Agrobacterium</taxon>
        <taxon>Agrobacterium tumefaciens complex</taxon>
    </lineage>
</organism>
<geneLocation type="plasmid" evidence="1">
    <name>pTi_Tun183</name>
</geneLocation>
<dbReference type="EMBL" id="KY000071">
    <property type="protein sequence ID" value="ASK49025.1"/>
    <property type="molecule type" value="Genomic_DNA"/>
</dbReference>
<sequence length="68" mass="7860">MARSQILLFCEQYRTELNDVCVITNGNERKVPVILADCRFQRHEHAETASREGKQVIPSDVVDRDAWT</sequence>
<keyword evidence="1" id="KW-0614">Plasmid</keyword>
<dbReference type="AlphaFoldDB" id="A0A2Z2Q4W6"/>
<name>A0A2Z2Q4W6_AGRTU</name>
<proteinExistence type="predicted"/>